<keyword evidence="5 7" id="KW-1133">Transmembrane helix</keyword>
<evidence type="ECO:0000256" key="3">
    <source>
        <dbReference type="ARBA" id="ARBA00022679"/>
    </source>
</evidence>
<dbReference type="InterPro" id="IPR050321">
    <property type="entry name" value="Glycosyltr_2/OpgH_subfam"/>
</dbReference>
<keyword evidence="2" id="KW-0328">Glycosyltransferase</keyword>
<evidence type="ECO:0000256" key="6">
    <source>
        <dbReference type="ARBA" id="ARBA00023136"/>
    </source>
</evidence>
<proteinExistence type="predicted"/>
<keyword evidence="6 7" id="KW-0472">Membrane</keyword>
<evidence type="ECO:0000256" key="4">
    <source>
        <dbReference type="ARBA" id="ARBA00022692"/>
    </source>
</evidence>
<dbReference type="InterPro" id="IPR001173">
    <property type="entry name" value="Glyco_trans_2-like"/>
</dbReference>
<evidence type="ECO:0000256" key="5">
    <source>
        <dbReference type="ARBA" id="ARBA00022989"/>
    </source>
</evidence>
<comment type="caution">
    <text evidence="9">The sequence shown here is derived from an EMBL/GenBank/DDBJ whole genome shotgun (WGS) entry which is preliminary data.</text>
</comment>
<keyword evidence="10" id="KW-1185">Reference proteome</keyword>
<evidence type="ECO:0000313" key="10">
    <source>
        <dbReference type="Proteomes" id="UP001290861"/>
    </source>
</evidence>
<accession>A0ABU5MWN1</accession>
<dbReference type="InterPro" id="IPR029044">
    <property type="entry name" value="Nucleotide-diphossugar_trans"/>
</dbReference>
<sequence length="439" mass="48343">MSYKKSGENMGFHSIIKTIFETALMGAFILSLGYFLVTAFALALSRLRNKPEIIADESLYPSVTVQIPTYNELAALNCAERCLGFDYPADKLQVMIGDDSNDPEVSAKIDEFIAAHPDCELSRRGENIGFKPGNLNVMLPKAKGDYLLILDSDFLPKRDFLKRLVVPVIKNPELAGAQAAWRIINVHNNHSTLMGTGIVNIIHSVILPFLKSATNQCVFCGSGELVKKSLLIEQGGWTMGALTEDVDYSLRVITSGKRIAYVGDLRVRCEVPYTPGDLFKQQMRWAYGVMRAFMAHGKKLFLSRTIQKRTKFAAFLFASGYVMITLLLLTMIFGLLNLVSGFFGVDPAEAQSSSYTVGHFIYDTVVNLLLTCGMIVSSISAGFINGFGFRSIGRLIVASFTIGVICMFFVGRGLITASLGLPMKWFMMKKAGNDTARSS</sequence>
<evidence type="ECO:0000256" key="2">
    <source>
        <dbReference type="ARBA" id="ARBA00022676"/>
    </source>
</evidence>
<dbReference type="PANTHER" id="PTHR43867">
    <property type="entry name" value="CELLULOSE SYNTHASE CATALYTIC SUBUNIT A [UDP-FORMING]"/>
    <property type="match status" value="1"/>
</dbReference>
<comment type="subcellular location">
    <subcellularLocation>
        <location evidence="1">Membrane</location>
        <topology evidence="1">Multi-pass membrane protein</topology>
    </subcellularLocation>
</comment>
<dbReference type="Proteomes" id="UP001290861">
    <property type="component" value="Unassembled WGS sequence"/>
</dbReference>
<dbReference type="PANTHER" id="PTHR43867:SF2">
    <property type="entry name" value="CELLULOSE SYNTHASE CATALYTIC SUBUNIT A [UDP-FORMING]"/>
    <property type="match status" value="1"/>
</dbReference>
<name>A0ABU5MWN1_9BACT</name>
<keyword evidence="3" id="KW-0808">Transferase</keyword>
<reference evidence="9 10" key="1">
    <citation type="journal article" date="2024" name="Appl. Environ. Microbiol.">
        <title>Pontiella agarivorans sp. nov., a novel marine anaerobic bacterium capable of degrading macroalgal polysaccharides and fixing nitrogen.</title>
        <authorList>
            <person name="Liu N."/>
            <person name="Kivenson V."/>
            <person name="Peng X."/>
            <person name="Cui Z."/>
            <person name="Lankiewicz T.S."/>
            <person name="Gosselin K.M."/>
            <person name="English C.J."/>
            <person name="Blair E.M."/>
            <person name="O'Malley M.A."/>
            <person name="Valentine D.L."/>
        </authorList>
    </citation>
    <scope>NUCLEOTIDE SEQUENCE [LARGE SCALE GENOMIC DNA]</scope>
    <source>
        <strain evidence="9 10">NLcol2</strain>
    </source>
</reference>
<feature type="transmembrane region" description="Helical" evidence="7">
    <location>
        <begin position="312"/>
        <end position="340"/>
    </location>
</feature>
<dbReference type="SUPFAM" id="SSF53448">
    <property type="entry name" value="Nucleotide-diphospho-sugar transferases"/>
    <property type="match status" value="1"/>
</dbReference>
<dbReference type="Gene3D" id="3.90.550.10">
    <property type="entry name" value="Spore Coat Polysaccharide Biosynthesis Protein SpsA, Chain A"/>
    <property type="match status" value="1"/>
</dbReference>
<feature type="transmembrane region" description="Helical" evidence="7">
    <location>
        <begin position="395"/>
        <end position="415"/>
    </location>
</feature>
<feature type="domain" description="Glycosyltransferase 2-like" evidence="8">
    <location>
        <begin position="147"/>
        <end position="336"/>
    </location>
</feature>
<dbReference type="EMBL" id="JARVCO010000010">
    <property type="protein sequence ID" value="MDZ8118589.1"/>
    <property type="molecule type" value="Genomic_DNA"/>
</dbReference>
<evidence type="ECO:0000313" key="9">
    <source>
        <dbReference type="EMBL" id="MDZ8118589.1"/>
    </source>
</evidence>
<organism evidence="9 10">
    <name type="scientific">Pontiella agarivorans</name>
    <dbReference type="NCBI Taxonomy" id="3038953"/>
    <lineage>
        <taxon>Bacteria</taxon>
        <taxon>Pseudomonadati</taxon>
        <taxon>Kiritimatiellota</taxon>
        <taxon>Kiritimatiellia</taxon>
        <taxon>Kiritimatiellales</taxon>
        <taxon>Pontiellaceae</taxon>
        <taxon>Pontiella</taxon>
    </lineage>
</organism>
<evidence type="ECO:0000256" key="7">
    <source>
        <dbReference type="SAM" id="Phobius"/>
    </source>
</evidence>
<feature type="transmembrane region" description="Helical" evidence="7">
    <location>
        <begin position="23"/>
        <end position="44"/>
    </location>
</feature>
<feature type="transmembrane region" description="Helical" evidence="7">
    <location>
        <begin position="360"/>
        <end position="383"/>
    </location>
</feature>
<protein>
    <submittedName>
        <fullName evidence="9">Glycosyltransferase family 2 protein</fullName>
    </submittedName>
</protein>
<evidence type="ECO:0000256" key="1">
    <source>
        <dbReference type="ARBA" id="ARBA00004141"/>
    </source>
</evidence>
<dbReference type="Pfam" id="PF13632">
    <property type="entry name" value="Glyco_trans_2_3"/>
    <property type="match status" value="1"/>
</dbReference>
<evidence type="ECO:0000259" key="8">
    <source>
        <dbReference type="Pfam" id="PF13632"/>
    </source>
</evidence>
<keyword evidence="4 7" id="KW-0812">Transmembrane</keyword>
<gene>
    <name evidence="9" type="ORF">P9H32_08105</name>
</gene>